<keyword evidence="3" id="KW-1015">Disulfide bond</keyword>
<evidence type="ECO:0000259" key="5">
    <source>
        <dbReference type="PROSITE" id="PS50835"/>
    </source>
</evidence>
<dbReference type="SUPFAM" id="SSF48726">
    <property type="entry name" value="Immunoglobulin"/>
    <property type="match status" value="3"/>
</dbReference>
<evidence type="ECO:0000313" key="6">
    <source>
        <dbReference type="Proteomes" id="UP000887565"/>
    </source>
</evidence>
<dbReference type="AlphaFoldDB" id="A0A915HWV5"/>
<dbReference type="PANTHER" id="PTHR12231">
    <property type="entry name" value="CTX-RELATED TYPE I TRANSMEMBRANE PROTEIN"/>
    <property type="match status" value="1"/>
</dbReference>
<accession>A0A915HWV5</accession>
<dbReference type="PROSITE" id="PS50835">
    <property type="entry name" value="IG_LIKE"/>
    <property type="match status" value="3"/>
</dbReference>
<name>A0A915HWV5_ROMCU</name>
<evidence type="ECO:0000256" key="4">
    <source>
        <dbReference type="ARBA" id="ARBA00023319"/>
    </source>
</evidence>
<keyword evidence="1" id="KW-0732">Signal</keyword>
<evidence type="ECO:0000313" key="7">
    <source>
        <dbReference type="WBParaSite" id="nRc.2.0.1.t05903-RA"/>
    </source>
</evidence>
<feature type="domain" description="Ig-like" evidence="5">
    <location>
        <begin position="181"/>
        <end position="249"/>
    </location>
</feature>
<reference evidence="7" key="1">
    <citation type="submission" date="2022-11" db="UniProtKB">
        <authorList>
            <consortium name="WormBaseParasite"/>
        </authorList>
    </citation>
    <scope>IDENTIFICATION</scope>
</reference>
<dbReference type="InterPro" id="IPR007110">
    <property type="entry name" value="Ig-like_dom"/>
</dbReference>
<dbReference type="PANTHER" id="PTHR12231:SF253">
    <property type="entry name" value="DPR-INTERACTING PROTEIN ETA, ISOFORM B-RELATED"/>
    <property type="match status" value="1"/>
</dbReference>
<keyword evidence="2" id="KW-0677">Repeat</keyword>
<dbReference type="WBParaSite" id="nRc.2.0.1.t05903-RA">
    <property type="protein sequence ID" value="nRc.2.0.1.t05903-RA"/>
    <property type="gene ID" value="nRc.2.0.1.g05903"/>
</dbReference>
<dbReference type="GO" id="GO:0043005">
    <property type="term" value="C:neuron projection"/>
    <property type="evidence" value="ECO:0007669"/>
    <property type="project" value="TreeGrafter"/>
</dbReference>
<keyword evidence="4" id="KW-0393">Immunoglobulin domain</keyword>
<dbReference type="SMART" id="SM00409">
    <property type="entry name" value="IG"/>
    <property type="match status" value="2"/>
</dbReference>
<proteinExistence type="predicted"/>
<dbReference type="Proteomes" id="UP000887565">
    <property type="component" value="Unplaced"/>
</dbReference>
<dbReference type="Gene3D" id="2.60.40.10">
    <property type="entry name" value="Immunoglobulins"/>
    <property type="match status" value="3"/>
</dbReference>
<keyword evidence="6" id="KW-1185">Reference proteome</keyword>
<dbReference type="InterPro" id="IPR013783">
    <property type="entry name" value="Ig-like_fold"/>
</dbReference>
<dbReference type="Pfam" id="PF13927">
    <property type="entry name" value="Ig_3"/>
    <property type="match status" value="1"/>
</dbReference>
<dbReference type="InterPro" id="IPR036179">
    <property type="entry name" value="Ig-like_dom_sf"/>
</dbReference>
<evidence type="ECO:0000256" key="3">
    <source>
        <dbReference type="ARBA" id="ARBA00023157"/>
    </source>
</evidence>
<protein>
    <submittedName>
        <fullName evidence="7">Ig-like domain-containing protein</fullName>
    </submittedName>
</protein>
<dbReference type="InterPro" id="IPR003599">
    <property type="entry name" value="Ig_sub"/>
</dbReference>
<evidence type="ECO:0000256" key="1">
    <source>
        <dbReference type="ARBA" id="ARBA00022729"/>
    </source>
</evidence>
<evidence type="ECO:0000256" key="2">
    <source>
        <dbReference type="ARBA" id="ARBA00022737"/>
    </source>
</evidence>
<organism evidence="6 7">
    <name type="scientific">Romanomermis culicivorax</name>
    <name type="common">Nematode worm</name>
    <dbReference type="NCBI Taxonomy" id="13658"/>
    <lineage>
        <taxon>Eukaryota</taxon>
        <taxon>Metazoa</taxon>
        <taxon>Ecdysozoa</taxon>
        <taxon>Nematoda</taxon>
        <taxon>Enoplea</taxon>
        <taxon>Dorylaimia</taxon>
        <taxon>Mermithida</taxon>
        <taxon>Mermithoidea</taxon>
        <taxon>Mermithidae</taxon>
        <taxon>Romanomermis</taxon>
    </lineage>
</organism>
<sequence length="408" mass="45303">MAVLLMTAYMNEIARLSIQTITENGTLIVNSKFPRSNQVFDIPVSRRTVKELYSTTIRESFIVTPVPKNLGKPKIRVVLESSPENLLENGYAILSCQEYKEELIGENFTSSVGEAESASTLTYQWSANGQWIEGAVQQNLRLTRLNRTAHHGVEYTCRAENDVGRSEATYKLNLRLPTDGPYFKSVAEKFIVSKGETITFSCTVDSNPAPTTYKWTKSGGVGRFVTTFGQNLSLDNIQPGHEGSYTCEVAVEGFPLVRQTHQLFVKGTSKKDVTFHGFFIPGPPKVVIENVPDAVEGGSAKIACKITGRPKSHDNVTWFKGRAMISTQMGHRFEYICRSKSSTASDVQVALDDLTPKYNTDTYSTAPMVDSMEGIGGKIGELLYEEQKVIYISRVELRLNILRPGLII</sequence>
<dbReference type="InterPro" id="IPR051170">
    <property type="entry name" value="Neural/epithelial_adhesion"/>
</dbReference>
<feature type="domain" description="Ig-like" evidence="5">
    <location>
        <begin position="284"/>
        <end position="350"/>
    </location>
</feature>
<dbReference type="InterPro" id="IPR003598">
    <property type="entry name" value="Ig_sub2"/>
</dbReference>
<feature type="domain" description="Ig-like" evidence="5">
    <location>
        <begin position="73"/>
        <end position="173"/>
    </location>
</feature>
<dbReference type="SMART" id="SM00408">
    <property type="entry name" value="IGc2"/>
    <property type="match status" value="1"/>
</dbReference>